<dbReference type="InterPro" id="IPR002403">
    <property type="entry name" value="Cyt_P450_E_grp-IV"/>
</dbReference>
<evidence type="ECO:0000256" key="4">
    <source>
        <dbReference type="ARBA" id="ARBA00023004"/>
    </source>
</evidence>
<dbReference type="CDD" id="cd11040">
    <property type="entry name" value="CYP7_CYP8-like"/>
    <property type="match status" value="1"/>
</dbReference>
<feature type="binding site" description="axial binding residue" evidence="5">
    <location>
        <position position="427"/>
    </location>
    <ligand>
        <name>heme</name>
        <dbReference type="ChEBI" id="CHEBI:30413"/>
    </ligand>
    <ligandPart>
        <name>Fe</name>
        <dbReference type="ChEBI" id="CHEBI:18248"/>
    </ligandPart>
</feature>
<dbReference type="PRINTS" id="PR00465">
    <property type="entry name" value="EP450IV"/>
</dbReference>
<dbReference type="Pfam" id="PF00067">
    <property type="entry name" value="p450"/>
    <property type="match status" value="1"/>
</dbReference>
<accession>A0A9N8JVN7</accession>
<dbReference type="SUPFAM" id="SSF48264">
    <property type="entry name" value="Cytochrome P450"/>
    <property type="match status" value="1"/>
</dbReference>
<evidence type="ECO:0008006" key="9">
    <source>
        <dbReference type="Google" id="ProtNLM"/>
    </source>
</evidence>
<reference evidence="7" key="1">
    <citation type="submission" date="2020-06" db="EMBL/GenBank/DDBJ databases">
        <authorList>
            <person name="Onetto C."/>
        </authorList>
    </citation>
    <scope>NUCLEOTIDE SEQUENCE</scope>
</reference>
<organism evidence="7 8">
    <name type="scientific">Aureobasidium vineae</name>
    <dbReference type="NCBI Taxonomy" id="2773715"/>
    <lineage>
        <taxon>Eukaryota</taxon>
        <taxon>Fungi</taxon>
        <taxon>Dikarya</taxon>
        <taxon>Ascomycota</taxon>
        <taxon>Pezizomycotina</taxon>
        <taxon>Dothideomycetes</taxon>
        <taxon>Dothideomycetidae</taxon>
        <taxon>Dothideales</taxon>
        <taxon>Saccotheciaceae</taxon>
        <taxon>Aureobasidium</taxon>
    </lineage>
</organism>
<protein>
    <recommendedName>
        <fullName evidence="9">Cytochrome P450</fullName>
    </recommendedName>
</protein>
<dbReference type="GO" id="GO:0004497">
    <property type="term" value="F:monooxygenase activity"/>
    <property type="evidence" value="ECO:0007669"/>
    <property type="project" value="InterPro"/>
</dbReference>
<dbReference type="PANTHER" id="PTHR47582">
    <property type="entry name" value="P450, PUTATIVE (EUROFUNG)-RELATED"/>
    <property type="match status" value="1"/>
</dbReference>
<keyword evidence="5" id="KW-0349">Heme</keyword>
<keyword evidence="8" id="KW-1185">Reference proteome</keyword>
<name>A0A9N8JVN7_9PEZI</name>
<dbReference type="InterPro" id="IPR053007">
    <property type="entry name" value="CYP450_monoxygenase_sec-met"/>
</dbReference>
<dbReference type="PANTHER" id="PTHR47582:SF1">
    <property type="entry name" value="P450, PUTATIVE (EUROFUNG)-RELATED"/>
    <property type="match status" value="1"/>
</dbReference>
<dbReference type="GO" id="GO:0016705">
    <property type="term" value="F:oxidoreductase activity, acting on paired donors, with incorporation or reduction of molecular oxygen"/>
    <property type="evidence" value="ECO:0007669"/>
    <property type="project" value="InterPro"/>
</dbReference>
<dbReference type="EMBL" id="CAIJEN010000014">
    <property type="protein sequence ID" value="CAD0093212.1"/>
    <property type="molecule type" value="Genomic_DNA"/>
</dbReference>
<proteinExistence type="inferred from homology"/>
<evidence type="ECO:0000256" key="6">
    <source>
        <dbReference type="SAM" id="MobiDB-lite"/>
    </source>
</evidence>
<gene>
    <name evidence="7" type="ORF">AWRI4619_LOCUS7688</name>
</gene>
<dbReference type="InterPro" id="IPR036396">
    <property type="entry name" value="Cyt_P450_sf"/>
</dbReference>
<evidence type="ECO:0000256" key="5">
    <source>
        <dbReference type="PIRSR" id="PIRSR602403-1"/>
    </source>
</evidence>
<feature type="region of interest" description="Disordered" evidence="6">
    <location>
        <begin position="497"/>
        <end position="520"/>
    </location>
</feature>
<comment type="similarity">
    <text evidence="2">Belongs to the cytochrome P450 family.</text>
</comment>
<evidence type="ECO:0000256" key="1">
    <source>
        <dbReference type="ARBA" id="ARBA00001971"/>
    </source>
</evidence>
<sequence length="520" mass="57755">MELKHLIVGLAIAFVSYIVFEWQRPKTGVQEPPALRAKIPIIGHIIGFATDGLRYFGKACDGSDEAIVTIDFLVSKIYLVNKSSAVAQVQRNAKVVTFDPFLDSAAERMVNVSPTGLKLLTGKEHGGGDLNRKIVKAMHPALLGPGLDIANRNMINKLVKSVNELDSLNGKSFDLYAWAKHAITIASTDAVWGEQNPLKDPEIEVAFWDFESHLRLLIVNILPSVIARKAYLGREKVVAAFVKYYNKGGHKVSSELAQARWNVQHDNGASTEDIARLETATVLGVVSNTTPASFWMLYDVYSRPALLTLLRDEVREHALTKNEAGEMIIDLAAMRDNCPNLLATFQEVLRTHSNGAPTRFITDDVILSEKYLLKKGRVLMMPGMNVNYEPSIWGDDSLNFDPTRFKKEILRQRPTSFMSFGASPNLCPGRHFASGEILGMAAMMLLRYDIIPEGGKWTMPKFWKGAIAASLPSPAEPFNVTIAPREEFINTTWAYESTDGKGKFPLSPDSQKSMDKKQEI</sequence>
<evidence type="ECO:0000256" key="2">
    <source>
        <dbReference type="ARBA" id="ARBA00010617"/>
    </source>
</evidence>
<comment type="caution">
    <text evidence="7">The sequence shown here is derived from an EMBL/GenBank/DDBJ whole genome shotgun (WGS) entry which is preliminary data.</text>
</comment>
<dbReference type="InterPro" id="IPR001128">
    <property type="entry name" value="Cyt_P450"/>
</dbReference>
<evidence type="ECO:0000313" key="8">
    <source>
        <dbReference type="Proteomes" id="UP000716446"/>
    </source>
</evidence>
<keyword evidence="3 5" id="KW-0479">Metal-binding</keyword>
<dbReference type="GO" id="GO:0020037">
    <property type="term" value="F:heme binding"/>
    <property type="evidence" value="ECO:0007669"/>
    <property type="project" value="InterPro"/>
</dbReference>
<dbReference type="Proteomes" id="UP000716446">
    <property type="component" value="Unassembled WGS sequence"/>
</dbReference>
<dbReference type="Gene3D" id="1.10.630.10">
    <property type="entry name" value="Cytochrome P450"/>
    <property type="match status" value="1"/>
</dbReference>
<evidence type="ECO:0000256" key="3">
    <source>
        <dbReference type="ARBA" id="ARBA00022723"/>
    </source>
</evidence>
<dbReference type="GO" id="GO:0005506">
    <property type="term" value="F:iron ion binding"/>
    <property type="evidence" value="ECO:0007669"/>
    <property type="project" value="InterPro"/>
</dbReference>
<feature type="non-terminal residue" evidence="7">
    <location>
        <position position="1"/>
    </location>
</feature>
<comment type="cofactor">
    <cofactor evidence="1 5">
        <name>heme</name>
        <dbReference type="ChEBI" id="CHEBI:30413"/>
    </cofactor>
</comment>
<evidence type="ECO:0000313" key="7">
    <source>
        <dbReference type="EMBL" id="CAD0093212.1"/>
    </source>
</evidence>
<keyword evidence="4 5" id="KW-0408">Iron</keyword>
<dbReference type="AlphaFoldDB" id="A0A9N8JVN7"/>